<name>A0A0G4LW98_VERLO</name>
<dbReference type="PANTHER" id="PTHR22762">
    <property type="entry name" value="ALPHA-GLUCOSIDASE"/>
    <property type="match status" value="1"/>
</dbReference>
<dbReference type="PANTHER" id="PTHR22762:SF89">
    <property type="entry name" value="ALPHA-XYLOSIDASE"/>
    <property type="match status" value="1"/>
</dbReference>
<comment type="catalytic activity">
    <reaction evidence="1">
        <text>Hydrolysis of terminal, non-reducing (1-&gt;4)-linked alpha-D-glucose residues with release of alpha-D-glucose.</text>
        <dbReference type="EC" id="3.2.1.20"/>
    </reaction>
</comment>
<evidence type="ECO:0000313" key="7">
    <source>
        <dbReference type="EMBL" id="CRK25845.1"/>
    </source>
</evidence>
<feature type="domain" description="C2H2-type" evidence="6">
    <location>
        <begin position="2"/>
        <end position="32"/>
    </location>
</feature>
<dbReference type="STRING" id="100787.A0A0G4LW98"/>
<dbReference type="AlphaFoldDB" id="A0A0G4LW98"/>
<evidence type="ECO:0000256" key="2">
    <source>
        <dbReference type="ARBA" id="ARBA00007806"/>
    </source>
</evidence>
<keyword evidence="4" id="KW-0479">Metal-binding</keyword>
<dbReference type="EMBL" id="CVQH01019668">
    <property type="protein sequence ID" value="CRK25845.1"/>
    <property type="molecule type" value="Genomic_DNA"/>
</dbReference>
<feature type="compositionally biased region" description="Polar residues" evidence="5">
    <location>
        <begin position="115"/>
        <end position="126"/>
    </location>
</feature>
<dbReference type="InterPro" id="IPR013087">
    <property type="entry name" value="Znf_C2H2_type"/>
</dbReference>
<dbReference type="Gene3D" id="2.60.40.1760">
    <property type="entry name" value="glycosyl hydrolase (family 31)"/>
    <property type="match status" value="1"/>
</dbReference>
<dbReference type="GO" id="GO:0004558">
    <property type="term" value="F:alpha-1,4-glucosidase activity"/>
    <property type="evidence" value="ECO:0007669"/>
    <property type="project" value="UniProtKB-EC"/>
</dbReference>
<dbReference type="GO" id="GO:0005975">
    <property type="term" value="P:carbohydrate metabolic process"/>
    <property type="evidence" value="ECO:0007669"/>
    <property type="project" value="InterPro"/>
</dbReference>
<keyword evidence="8" id="KW-1185">Reference proteome</keyword>
<reference evidence="7 8" key="1">
    <citation type="submission" date="2015-05" db="EMBL/GenBank/DDBJ databases">
        <authorList>
            <person name="Wang D.B."/>
            <person name="Wang M."/>
        </authorList>
    </citation>
    <scope>NUCLEOTIDE SEQUENCE [LARGE SCALE GENOMIC DNA]</scope>
    <source>
        <strain evidence="7">VL1</strain>
    </source>
</reference>
<dbReference type="CDD" id="cd06595">
    <property type="entry name" value="GH31_u1"/>
    <property type="match status" value="1"/>
</dbReference>
<evidence type="ECO:0000256" key="4">
    <source>
        <dbReference type="PROSITE-ProRule" id="PRU00042"/>
    </source>
</evidence>
<comment type="similarity">
    <text evidence="2">Belongs to the glycosyl hydrolase 31 family.</text>
</comment>
<feature type="region of interest" description="Disordered" evidence="5">
    <location>
        <begin position="114"/>
        <end position="135"/>
    </location>
</feature>
<accession>A0A0G4LW98</accession>
<keyword evidence="4" id="KW-0862">Zinc</keyword>
<proteinExistence type="inferred from homology"/>
<dbReference type="GO" id="GO:0006491">
    <property type="term" value="P:N-glycan processing"/>
    <property type="evidence" value="ECO:0007669"/>
    <property type="project" value="TreeGrafter"/>
</dbReference>
<protein>
    <recommendedName>
        <fullName evidence="3">alpha-glucosidase</fullName>
        <ecNumber evidence="3">3.2.1.20</ecNumber>
    </recommendedName>
</protein>
<organism evidence="7 8">
    <name type="scientific">Verticillium longisporum</name>
    <name type="common">Verticillium dahliae var. longisporum</name>
    <dbReference type="NCBI Taxonomy" id="100787"/>
    <lineage>
        <taxon>Eukaryota</taxon>
        <taxon>Fungi</taxon>
        <taxon>Dikarya</taxon>
        <taxon>Ascomycota</taxon>
        <taxon>Pezizomycotina</taxon>
        <taxon>Sordariomycetes</taxon>
        <taxon>Hypocreomycetidae</taxon>
        <taxon>Glomerellales</taxon>
        <taxon>Plectosphaerellaceae</taxon>
        <taxon>Verticillium</taxon>
    </lineage>
</organism>
<dbReference type="SMART" id="SM00355">
    <property type="entry name" value="ZnF_C2H2"/>
    <property type="match status" value="3"/>
</dbReference>
<keyword evidence="4" id="KW-0863">Zinc-finger</keyword>
<dbReference type="GO" id="GO:0008270">
    <property type="term" value="F:zinc ion binding"/>
    <property type="evidence" value="ECO:0007669"/>
    <property type="project" value="UniProtKB-KW"/>
</dbReference>
<dbReference type="InterPro" id="IPR013780">
    <property type="entry name" value="Glyco_hydro_b"/>
</dbReference>
<sequence length="1118" mass="126990">MTDCEVCGRGFGTSDRLKQHVTDSIPHSPDHLTLCCLRCTSKSFTTKLARQQHLLGSPKHRVCKLCPEHWDFETKKQLKHHFKIEHPGQSVGNAQLEANGLIEVTDFRTLRDATNEATRGTPSEPQVQGHLESESAPATPLDRFFLSYATFRYDASLPPTASFEALIRHCRWKRGTDELRDARAEYQRALRQEVDVWFGREDDIGAWHTLCRAVGIRRPPSTIEECTQVLRNTHVNIVDLIEWGRNRAVGSVQVFQTRDDLVEYSREHAKIFPVKEVQANGETNVVLRHLLRRFRTRHSGVARAQFSKHGMDKYKFPSDPVAHKASTITGSNYRFTVIKPTVLRYEWSPDGTFEDRASTFAINRKFDKPDYSVKETEDQLEIVTPSLHLSYDKKRFSPNGFLVTFINKATLWGSEWRYGGEHDGGNLGGTARTLDGVNGRCDVGDGILSRSGFANLDDSESMLFDGEGFVAPRKSGDRIDGYLFSYGQDYKGAMRDYHDISGKQPLVPRWALGNWWSRYHAYNDKEYLDLMNKFEDQKIPLSTAVIDMDWHLVHEEQVTHTGWTGYTWNKSLFPDHVAFCKDLHERHLKITLNDHPHAGVHHFEDLYEKVAKAMGYDTSDNAPILFTPTDPNFMHAFLNVLHRSLEEDGCDFWWIDWQQGPYSRIPGLDPLWLLNHFQYLDDSIQRNGSGAIIFSRYGGPGSHRYPVGFSGDSISTWESLAFQPEFIATASNVGYGWWSHDIGGHVAGSRDDELATRWTQYGVFSPVMRLHSSNSEWMGKEPWGYRDEYAAILRHFMRLRHRLVPYIYTMNVNAAASDEPLVQPLYWSHPGRGIAYDLRNQYTFGSNLVVRPVTGRRDTRTNLASEKVWVPPGRHVDIFNGYVYDGDREINMYRPLQSFPALAREGAVIPLDKALEPRNGCFNPEGYEVLVVVGQDGEFTIVEDPKDDSAESSKSTEATEERHIKIEWDQKLGQLKTTSKGKQWKFNFLSVRTISPTLSVVIDGLETPDVVVTTQTHAASSHTPYSMTVELPKLPNADCAILVDLGADPQLGVIDRNSQIHAMLQDAQIDYGTKDQIWSIVRSSEPASTRLGKLMTLNLEGNVLGPVLEVLFADSREA</sequence>
<evidence type="ECO:0000256" key="3">
    <source>
        <dbReference type="ARBA" id="ARBA00012741"/>
    </source>
</evidence>
<dbReference type="Pfam" id="PF21365">
    <property type="entry name" value="Glyco_hydro_31_3rd"/>
    <property type="match status" value="1"/>
</dbReference>
<evidence type="ECO:0000256" key="5">
    <source>
        <dbReference type="SAM" id="MobiDB-lite"/>
    </source>
</evidence>
<gene>
    <name evidence="7" type="ORF">BN1708_014341</name>
</gene>
<dbReference type="SUPFAM" id="SSF51445">
    <property type="entry name" value="(Trans)glycosidases"/>
    <property type="match status" value="1"/>
</dbReference>
<evidence type="ECO:0000259" key="6">
    <source>
        <dbReference type="PROSITE" id="PS50157"/>
    </source>
</evidence>
<dbReference type="InterPro" id="IPR048395">
    <property type="entry name" value="Glyco_hydro_31_C"/>
</dbReference>
<dbReference type="SUPFAM" id="SSF51011">
    <property type="entry name" value="Glycosyl hydrolase domain"/>
    <property type="match status" value="1"/>
</dbReference>
<feature type="region of interest" description="Disordered" evidence="5">
    <location>
        <begin position="942"/>
        <end position="961"/>
    </location>
</feature>
<dbReference type="InterPro" id="IPR000322">
    <property type="entry name" value="Glyco_hydro_31_TIM"/>
</dbReference>
<dbReference type="Pfam" id="PF01055">
    <property type="entry name" value="Glyco_hydro_31_2nd"/>
    <property type="match status" value="1"/>
</dbReference>
<evidence type="ECO:0000313" key="8">
    <source>
        <dbReference type="Proteomes" id="UP000044602"/>
    </source>
</evidence>
<evidence type="ECO:0000256" key="1">
    <source>
        <dbReference type="ARBA" id="ARBA00001657"/>
    </source>
</evidence>
<dbReference type="PROSITE" id="PS50157">
    <property type="entry name" value="ZINC_FINGER_C2H2_2"/>
    <property type="match status" value="1"/>
</dbReference>
<dbReference type="Gene3D" id="2.60.40.1180">
    <property type="entry name" value="Golgi alpha-mannosidase II"/>
    <property type="match status" value="1"/>
</dbReference>
<dbReference type="Proteomes" id="UP000044602">
    <property type="component" value="Unassembled WGS sequence"/>
</dbReference>
<dbReference type="InterPro" id="IPR017853">
    <property type="entry name" value="GH"/>
</dbReference>
<dbReference type="Gene3D" id="3.20.20.80">
    <property type="entry name" value="Glycosidases"/>
    <property type="match status" value="1"/>
</dbReference>
<dbReference type="EC" id="3.2.1.20" evidence="3"/>